<comment type="caution">
    <text evidence="3">The sequence shown here is derived from an EMBL/GenBank/DDBJ whole genome shotgun (WGS) entry which is preliminary data.</text>
</comment>
<dbReference type="Gene3D" id="1.10.490.10">
    <property type="entry name" value="Globins"/>
    <property type="match status" value="1"/>
</dbReference>
<dbReference type="InterPro" id="IPR003607">
    <property type="entry name" value="HD/PDEase_dom"/>
</dbReference>
<dbReference type="Gene3D" id="1.10.3210.10">
    <property type="entry name" value="Hypothetical protein af1432"/>
    <property type="match status" value="1"/>
</dbReference>
<reference evidence="3 4" key="1">
    <citation type="journal article" date="2019" name="ISME J.">
        <title>Insights into ecological role of a new deltaproteobacterial order Candidatus Acidulodesulfobacterales by metagenomics and metatranscriptomics.</title>
        <authorList>
            <person name="Tan S."/>
            <person name="Liu J."/>
            <person name="Fang Y."/>
            <person name="Hedlund B.P."/>
            <person name="Lian Z.H."/>
            <person name="Huang L.Y."/>
            <person name="Li J.T."/>
            <person name="Huang L.N."/>
            <person name="Li W.J."/>
            <person name="Jiang H.C."/>
            <person name="Dong H.L."/>
            <person name="Shu W.S."/>
        </authorList>
    </citation>
    <scope>NUCLEOTIDE SEQUENCE [LARGE SCALE GENOMIC DNA]</scope>
    <source>
        <strain evidence="3">AP2</strain>
    </source>
</reference>
<dbReference type="PROSITE" id="PS51832">
    <property type="entry name" value="HD_GYP"/>
    <property type="match status" value="1"/>
</dbReference>
<keyword evidence="1" id="KW-0812">Transmembrane</keyword>
<dbReference type="AlphaFoldDB" id="A0A519BEW5"/>
<sequence>MQLLKTIENANLKPNIEKKIIDIFSTKSIDFEHRFLELTEDDLENLSKINSLIIENMDFLMDKFYDHLLEFKETKDIMLEKPGLAEHLRKVHTSYFKELFSLNYDDNYLALRFNTGLTHLNVNIPFNVFMGSYSYFLSLVIYFIKDELPKRGFSHKEILNIVNSIQKIINLDITLVIRAYYSKEMSEKEKLSDDFIKRLSRIAEFRDEDTGSHIERMSYYCMTIARHLGFDYDFQMDILEASPMHDIGKISIPDYVLLKPAKLTDDEFEIMKTHTIKGYEILSGSDSKIMKFGAEIALSHHERYDGYGYPNRLKGEDIPISGRICIISDVFDALTNKRIYKPAYSVEESINIMKNEMGVGKYFDPAVFDAFTKGFDDIMTIKNHYKGSIR</sequence>
<protein>
    <submittedName>
        <fullName evidence="3">HD domain-containing protein</fullName>
    </submittedName>
</protein>
<dbReference type="SMART" id="SM00471">
    <property type="entry name" value="HDc"/>
    <property type="match status" value="1"/>
</dbReference>
<dbReference type="SUPFAM" id="SSF109604">
    <property type="entry name" value="HD-domain/PDEase-like"/>
    <property type="match status" value="1"/>
</dbReference>
<dbReference type="InterPro" id="IPR037522">
    <property type="entry name" value="HD_GYP_dom"/>
</dbReference>
<evidence type="ECO:0000259" key="2">
    <source>
        <dbReference type="PROSITE" id="PS51832"/>
    </source>
</evidence>
<dbReference type="Proteomes" id="UP000316562">
    <property type="component" value="Unassembled WGS sequence"/>
</dbReference>
<dbReference type="CDD" id="cd00077">
    <property type="entry name" value="HDc"/>
    <property type="match status" value="1"/>
</dbReference>
<evidence type="ECO:0000313" key="4">
    <source>
        <dbReference type="Proteomes" id="UP000316562"/>
    </source>
</evidence>
<dbReference type="CDD" id="cd01068">
    <property type="entry name" value="globin_sensor"/>
    <property type="match status" value="1"/>
</dbReference>
<keyword evidence="1" id="KW-0472">Membrane</keyword>
<gene>
    <name evidence="3" type="ORF">EVJ46_09815</name>
</gene>
<dbReference type="PANTHER" id="PTHR45228">
    <property type="entry name" value="CYCLIC DI-GMP PHOSPHODIESTERASE TM_0186-RELATED"/>
    <property type="match status" value="1"/>
</dbReference>
<accession>A0A519BEW5</accession>
<dbReference type="GO" id="GO:0019825">
    <property type="term" value="F:oxygen binding"/>
    <property type="evidence" value="ECO:0007669"/>
    <property type="project" value="InterPro"/>
</dbReference>
<dbReference type="Pfam" id="PF13487">
    <property type="entry name" value="HD_5"/>
    <property type="match status" value="1"/>
</dbReference>
<organism evidence="3 4">
    <name type="scientific">Acididesulfobacter guangdongensis</name>
    <dbReference type="NCBI Taxonomy" id="2597225"/>
    <lineage>
        <taxon>Bacteria</taxon>
        <taxon>Deltaproteobacteria</taxon>
        <taxon>Candidatus Acidulodesulfobacterales</taxon>
        <taxon>Candidatus Acididesulfobacter</taxon>
    </lineage>
</organism>
<dbReference type="InterPro" id="IPR039379">
    <property type="entry name" value="Protoglobin_sensor_dom"/>
</dbReference>
<dbReference type="InterPro" id="IPR052020">
    <property type="entry name" value="Cyclic_di-GMP/3'3'-cGAMP_PDE"/>
</dbReference>
<dbReference type="PANTHER" id="PTHR45228:SF1">
    <property type="entry name" value="CYCLIC DI-GMP PHOSPHODIESTERASE TM_0186"/>
    <property type="match status" value="1"/>
</dbReference>
<evidence type="ECO:0000313" key="3">
    <source>
        <dbReference type="EMBL" id="RZD15805.1"/>
    </source>
</evidence>
<feature type="transmembrane region" description="Helical" evidence="1">
    <location>
        <begin position="124"/>
        <end position="144"/>
    </location>
</feature>
<dbReference type="SUPFAM" id="SSF46458">
    <property type="entry name" value="Globin-like"/>
    <property type="match status" value="1"/>
</dbReference>
<keyword evidence="1" id="KW-1133">Transmembrane helix</keyword>
<dbReference type="GO" id="GO:0020037">
    <property type="term" value="F:heme binding"/>
    <property type="evidence" value="ECO:0007669"/>
    <property type="project" value="InterPro"/>
</dbReference>
<name>A0A519BEW5_ACIG2</name>
<evidence type="ECO:0000256" key="1">
    <source>
        <dbReference type="SAM" id="Phobius"/>
    </source>
</evidence>
<dbReference type="InterPro" id="IPR012292">
    <property type="entry name" value="Globin/Proto"/>
</dbReference>
<dbReference type="InterPro" id="IPR009050">
    <property type="entry name" value="Globin-like_sf"/>
</dbReference>
<feature type="domain" description="HD-GYP" evidence="2">
    <location>
        <begin position="188"/>
        <end position="387"/>
    </location>
</feature>
<dbReference type="InterPro" id="IPR044398">
    <property type="entry name" value="Globin-sensor_dom"/>
</dbReference>
<dbReference type="EMBL" id="SGBC01000004">
    <property type="protein sequence ID" value="RZD15805.1"/>
    <property type="molecule type" value="Genomic_DNA"/>
</dbReference>
<proteinExistence type="predicted"/>
<dbReference type="Pfam" id="PF11563">
    <property type="entry name" value="Protoglobin"/>
    <property type="match status" value="1"/>
</dbReference>